<dbReference type="Proteomes" id="UP000823862">
    <property type="component" value="Unassembled WGS sequence"/>
</dbReference>
<organism evidence="2 3">
    <name type="scientific">Candidatus Bacteroides avicola</name>
    <dbReference type="NCBI Taxonomy" id="2838468"/>
    <lineage>
        <taxon>Bacteria</taxon>
        <taxon>Pseudomonadati</taxon>
        <taxon>Bacteroidota</taxon>
        <taxon>Bacteroidia</taxon>
        <taxon>Bacteroidales</taxon>
        <taxon>Bacteroidaceae</taxon>
        <taxon>Bacteroides</taxon>
    </lineage>
</organism>
<dbReference type="EMBL" id="DWZI01000042">
    <property type="protein sequence ID" value="HJA86174.1"/>
    <property type="molecule type" value="Genomic_DNA"/>
</dbReference>
<dbReference type="Pfam" id="PF12836">
    <property type="entry name" value="HHH_3"/>
    <property type="match status" value="1"/>
</dbReference>
<evidence type="ECO:0000256" key="1">
    <source>
        <dbReference type="SAM" id="SignalP"/>
    </source>
</evidence>
<sequence length="669" mass="77951">MKVIRTAVCVCLSSFFLTLEAQVPSVSLWEENLEELAEEADAFTWEDELEELSHRLHEPLNLNTATREELEQFPFLTSLQVENIQAYLYIHGQMQSIYELQLVEEMDKRTIELLKPFVCVKPVEEERGFPALKNILRYGKQEALARFDVPFYTRKGYEENYLGPPLYHSLRYSFRYGDYVQAGFAAEKDAGEPFFALHDKQGYDYYSYYFLLKKRGWLKTLALGTFRLDFGQGLVLGNSFGQGKSFSLATSDYRSRGIRKHGSTDEYNYFRGAAVTIEAVRRLEVSAFYSHRVMDGRIEEGSIVSIYKTGLHRTQSEADKRHTFTLQLAGGNVSWQGRRLQAGLTGIYYFFNHPYEPALREYAKYNLRGNHFYNIGLDYRYRLGRFGWTGEAALGKRGYALFNRLSYDFTSDYRLLLVHRYYAHDYWAMFAHAFGEGSTPQNENGWYLAAEISPFARWRFFASVDLFSFPWWRYRISKPSQGTDFRFQATYTPRRDLLLLVNYRFKHRERDVTGTGGEEIVSTFHNRGRFRLTYTPGAWKLQTTADYNVFAQQNLSASHGWHCTQSVACTLPWFPLTLSVQGTYFDTDDYDSRIYVYEKGLLYTFYSPSFSGNGFRCSAHLRYDVGKTLMLLAKLGHTCYKDRDEIGSGNDLIRSNRKTDLQMQVRLKF</sequence>
<feature type="chain" id="PRO_5038384667" evidence="1">
    <location>
        <begin position="22"/>
        <end position="669"/>
    </location>
</feature>
<dbReference type="SUPFAM" id="SSF47781">
    <property type="entry name" value="RuvA domain 2-like"/>
    <property type="match status" value="1"/>
</dbReference>
<reference evidence="2" key="2">
    <citation type="submission" date="2021-04" db="EMBL/GenBank/DDBJ databases">
        <authorList>
            <person name="Gilroy R."/>
        </authorList>
    </citation>
    <scope>NUCLEOTIDE SEQUENCE</scope>
    <source>
        <strain evidence="2">ChiHjej12B11-9795</strain>
    </source>
</reference>
<reference evidence="2" key="1">
    <citation type="journal article" date="2021" name="PeerJ">
        <title>Extensive microbial diversity within the chicken gut microbiome revealed by metagenomics and culture.</title>
        <authorList>
            <person name="Gilroy R."/>
            <person name="Ravi A."/>
            <person name="Getino M."/>
            <person name="Pursley I."/>
            <person name="Horton D.L."/>
            <person name="Alikhan N.F."/>
            <person name="Baker D."/>
            <person name="Gharbi K."/>
            <person name="Hall N."/>
            <person name="Watson M."/>
            <person name="Adriaenssens E.M."/>
            <person name="Foster-Nyarko E."/>
            <person name="Jarju S."/>
            <person name="Secka A."/>
            <person name="Antonio M."/>
            <person name="Oren A."/>
            <person name="Chaudhuri R.R."/>
            <person name="La Ragione R."/>
            <person name="Hildebrand F."/>
            <person name="Pallen M.J."/>
        </authorList>
    </citation>
    <scope>NUCLEOTIDE SEQUENCE</scope>
    <source>
        <strain evidence="2">ChiHjej12B11-9795</strain>
    </source>
</reference>
<keyword evidence="1" id="KW-0732">Signal</keyword>
<feature type="signal peptide" evidence="1">
    <location>
        <begin position="1"/>
        <end position="21"/>
    </location>
</feature>
<evidence type="ECO:0000313" key="3">
    <source>
        <dbReference type="Proteomes" id="UP000823862"/>
    </source>
</evidence>
<evidence type="ECO:0000313" key="2">
    <source>
        <dbReference type="EMBL" id="HJA86174.1"/>
    </source>
</evidence>
<name>A0A9D2HXB0_9BACE</name>
<dbReference type="InterPro" id="IPR010994">
    <property type="entry name" value="RuvA_2-like"/>
</dbReference>
<proteinExistence type="predicted"/>
<protein>
    <submittedName>
        <fullName evidence="2">Helix-hairpin-helix domain-containing protein</fullName>
    </submittedName>
</protein>
<comment type="caution">
    <text evidence="2">The sequence shown here is derived from an EMBL/GenBank/DDBJ whole genome shotgun (WGS) entry which is preliminary data.</text>
</comment>
<gene>
    <name evidence="2" type="ORF">H9950_08315</name>
</gene>
<accession>A0A9D2HXB0</accession>
<dbReference type="AlphaFoldDB" id="A0A9D2HXB0"/>